<accession>A0A2Z6RXT3</accession>
<evidence type="ECO:0000313" key="2">
    <source>
        <dbReference type="Proteomes" id="UP000247702"/>
    </source>
</evidence>
<sequence length="144" mass="16723">MESAEEIPNYYDESLENQIHIHILIKPKRLSETAVKILENKEVDGHAFLKMSKQDFRDYGMKGGLAVKLADFAKECKEKKLRAFSTYCNLKDLSDMFAKYGIMNGGYHSHFHSSNHVSNFMQNGTLLKYSYSELTYQEYSYAMH</sequence>
<proteinExistence type="predicted"/>
<dbReference type="EMBL" id="BEXD01003680">
    <property type="protein sequence ID" value="GBC01750.1"/>
    <property type="molecule type" value="Genomic_DNA"/>
</dbReference>
<keyword evidence="2" id="KW-1185">Reference proteome</keyword>
<dbReference type="Gene3D" id="1.10.150.50">
    <property type="entry name" value="Transcription Factor, Ets-1"/>
    <property type="match status" value="1"/>
</dbReference>
<comment type="caution">
    <text evidence="1">The sequence shown here is derived from an EMBL/GenBank/DDBJ whole genome shotgun (WGS) entry which is preliminary data.</text>
</comment>
<dbReference type="Proteomes" id="UP000247702">
    <property type="component" value="Unassembled WGS sequence"/>
</dbReference>
<dbReference type="AlphaFoldDB" id="A0A2Z6RXT3"/>
<evidence type="ECO:0000313" key="1">
    <source>
        <dbReference type="EMBL" id="GBC01750.1"/>
    </source>
</evidence>
<name>A0A2Z6RXT3_9GLOM</name>
<reference evidence="1 2" key="1">
    <citation type="submission" date="2017-11" db="EMBL/GenBank/DDBJ databases">
        <title>The genome of Rhizophagus clarus HR1 reveals common genetic basis of auxotrophy among arbuscular mycorrhizal fungi.</title>
        <authorList>
            <person name="Kobayashi Y."/>
        </authorList>
    </citation>
    <scope>NUCLEOTIDE SEQUENCE [LARGE SCALE GENOMIC DNA]</scope>
    <source>
        <strain evidence="1 2">HR1</strain>
    </source>
</reference>
<dbReference type="InterPro" id="IPR013761">
    <property type="entry name" value="SAM/pointed_sf"/>
</dbReference>
<protein>
    <recommendedName>
        <fullName evidence="3">SAM domain-containing protein</fullName>
    </recommendedName>
</protein>
<evidence type="ECO:0008006" key="3">
    <source>
        <dbReference type="Google" id="ProtNLM"/>
    </source>
</evidence>
<gene>
    <name evidence="1" type="ORF">RclHR1_04310011</name>
</gene>
<organism evidence="1 2">
    <name type="scientific">Rhizophagus clarus</name>
    <dbReference type="NCBI Taxonomy" id="94130"/>
    <lineage>
        <taxon>Eukaryota</taxon>
        <taxon>Fungi</taxon>
        <taxon>Fungi incertae sedis</taxon>
        <taxon>Mucoromycota</taxon>
        <taxon>Glomeromycotina</taxon>
        <taxon>Glomeromycetes</taxon>
        <taxon>Glomerales</taxon>
        <taxon>Glomeraceae</taxon>
        <taxon>Rhizophagus</taxon>
    </lineage>
</organism>